<organism evidence="2">
    <name type="scientific">Cryptosporidium hominis</name>
    <dbReference type="NCBI Taxonomy" id="237895"/>
    <lineage>
        <taxon>Eukaryota</taxon>
        <taxon>Sar</taxon>
        <taxon>Alveolata</taxon>
        <taxon>Apicomplexa</taxon>
        <taxon>Conoidasida</taxon>
        <taxon>Coccidia</taxon>
        <taxon>Eucoccidiorida</taxon>
        <taxon>Eimeriorina</taxon>
        <taxon>Cryptosporidiidae</taxon>
        <taxon>Cryptosporidium</taxon>
    </lineage>
</organism>
<feature type="domain" description="PX" evidence="1">
    <location>
        <begin position="35"/>
        <end position="148"/>
    </location>
</feature>
<dbReference type="Pfam" id="PF00787">
    <property type="entry name" value="PX"/>
    <property type="match status" value="1"/>
</dbReference>
<keyword evidence="4" id="KW-1185">Reference proteome</keyword>
<evidence type="ECO:0000313" key="2">
    <source>
        <dbReference type="EMBL" id="CUV05602.1"/>
    </source>
</evidence>
<dbReference type="PROSITE" id="PS50195">
    <property type="entry name" value="PX"/>
    <property type="match status" value="1"/>
</dbReference>
<dbReference type="PANTHER" id="PTHR10555:SF170">
    <property type="entry name" value="FI18122P1"/>
    <property type="match status" value="1"/>
</dbReference>
<reference evidence="3 4" key="1">
    <citation type="submission" date="2014-11" db="EMBL/GenBank/DDBJ databases">
        <title>Comparative genomic analysis of Cryptosporidium hominis reveals occurrence of genetic recombination in virulent subtypes.</title>
        <authorList>
            <person name="Guo Y."/>
            <person name="Tang K."/>
            <person name="Frace M."/>
            <person name="Li N."/>
            <person name="Roellig D.M."/>
            <person name="Sammons S."/>
            <person name="Knipe K."/>
            <person name="Rowe L."/>
            <person name="Feng Y."/>
            <person name="Xiao L."/>
        </authorList>
    </citation>
    <scope>NUCLEOTIDE SEQUENCE [LARGE SCALE GENOMIC DNA]</scope>
    <source>
        <strain evidence="3">30976</strain>
    </source>
</reference>
<accession>A0A0S4TFB8</accession>
<dbReference type="VEuPathDB" id="CryptoDB:ChTU502y2012_295g0295"/>
<sequence length="493" mass="57019">MSPDSIKTENTENVGDQEQVNNLIISDWGMEPKRYNYQVNVTDPENKSIGLGKYTVYLVSGVTPDGHNFSTRKRYSDFEWLRSTLVIQFPGVFIPPIPKKKKVGRFEKDFIEFRRRYLEEFLRRIFNRGYLISSNLVRTWLNRSDSGMETLKKEEANRPLFDIVTQYFSSFDNVLSTDNPNSRPGKPSNRFSVPTVDISPISEFSNRLENHFIQLEQLSEHLNTITSSYNRAHISFKETPSLFHNISLNNTNNESRLDLSSIFQNLYNINSNSSQKHFDMLYSIIAREMNDTECMLEAVQTLEKMQCLLNTNNSPMQYSDEINAGDLRSNAFANSNINNSSITSVVSSAAKGLVSGFSLFSSKTREGSFTSDTNLSKLDRYREDQSALKTLLSAGRVVLIVHEMPHFFSEKINIFNETIQEFIIRQSQSSNIENEFWSRVLNKLKSLNQYNDNLQGQNTYHDEFYTDDSRNYVNNQYNKGNNTNEWGYEGYDY</sequence>
<dbReference type="InterPro" id="IPR036871">
    <property type="entry name" value="PX_dom_sf"/>
</dbReference>
<dbReference type="SUPFAM" id="SSF64268">
    <property type="entry name" value="PX domain"/>
    <property type="match status" value="1"/>
</dbReference>
<dbReference type="EMBL" id="JTAI01000020">
    <property type="protein sequence ID" value="PPS96382.1"/>
    <property type="molecule type" value="Genomic_DNA"/>
</dbReference>
<dbReference type="CDD" id="cd06093">
    <property type="entry name" value="PX_domain"/>
    <property type="match status" value="1"/>
</dbReference>
<protein>
    <submittedName>
        <fullName evidence="3">PX domain containing protein</fullName>
    </submittedName>
</protein>
<dbReference type="OrthoDB" id="10254720at2759"/>
<dbReference type="GO" id="GO:0035091">
    <property type="term" value="F:phosphatidylinositol binding"/>
    <property type="evidence" value="ECO:0007669"/>
    <property type="project" value="InterPro"/>
</dbReference>
<dbReference type="VEuPathDB" id="CryptoDB:GY17_00001677"/>
<dbReference type="InterPro" id="IPR001683">
    <property type="entry name" value="PX_dom"/>
</dbReference>
<dbReference type="Gene3D" id="3.30.1520.10">
    <property type="entry name" value="Phox-like domain"/>
    <property type="match status" value="1"/>
</dbReference>
<dbReference type="EMBL" id="LN877950">
    <property type="protein sequence ID" value="CUV05602.1"/>
    <property type="molecule type" value="Genomic_DNA"/>
</dbReference>
<dbReference type="Proteomes" id="UP000199752">
    <property type="component" value="Chromosome 4"/>
</dbReference>
<dbReference type="GO" id="GO:0005768">
    <property type="term" value="C:endosome"/>
    <property type="evidence" value="ECO:0007669"/>
    <property type="project" value="TreeGrafter"/>
</dbReference>
<dbReference type="AlphaFoldDB" id="A0A0S4TFB8"/>
<reference evidence="2" key="2">
    <citation type="submission" date="2015-08" db="EMBL/GenBank/DDBJ databases">
        <authorList>
            <person name="Babu N.S."/>
            <person name="Beckwith C.J."/>
            <person name="Beseler K.G."/>
            <person name="Brison A."/>
            <person name="Carone J.V."/>
            <person name="Caskin T.P."/>
            <person name="Diamond M."/>
            <person name="Durham M.E."/>
            <person name="Foxe J.M."/>
            <person name="Go M."/>
            <person name="Henderson B.A."/>
            <person name="Jones I.B."/>
            <person name="McGettigan J.A."/>
            <person name="Micheletti S.J."/>
            <person name="Nasrallah M.E."/>
            <person name="Ortiz D."/>
            <person name="Piller C.R."/>
            <person name="Privatt S.R."/>
            <person name="Schneider S.L."/>
            <person name="Sharp S."/>
            <person name="Smith T.C."/>
            <person name="Stanton J.D."/>
            <person name="Ullery H.E."/>
            <person name="Wilson R.J."/>
            <person name="Serrano M.G."/>
            <person name="Buck G."/>
            <person name="Lee V."/>
            <person name="Wang Y."/>
            <person name="Carvalho R."/>
            <person name="Voegtly L."/>
            <person name="Shi R."/>
            <person name="Duckworth R."/>
            <person name="Johnson A."/>
            <person name="Loviza R."/>
            <person name="Walstead R."/>
            <person name="Shah Z."/>
            <person name="Kiflezghi M."/>
            <person name="Wade K."/>
            <person name="Ball S.L."/>
            <person name="Bradley K.W."/>
            <person name="Asai D.J."/>
            <person name="Bowman C.A."/>
            <person name="Russell D.A."/>
            <person name="Pope W.H."/>
            <person name="Jacobs-Sera D."/>
            <person name="Hendrix R.W."/>
            <person name="Hatfull G.F."/>
        </authorList>
    </citation>
    <scope>NUCLEOTIDE SEQUENCE [LARGE SCALE GENOMIC DNA]</scope>
</reference>
<dbReference type="PANTHER" id="PTHR10555">
    <property type="entry name" value="SORTING NEXIN"/>
    <property type="match status" value="1"/>
</dbReference>
<proteinExistence type="predicted"/>
<reference evidence="3 4" key="3">
    <citation type="submission" date="2017-10" db="EMBL/GenBank/DDBJ databases">
        <title>Consistent, comparative and evidence-based genome annotation and re-annotation for the closely-related species, Cryptosporidium parvum, C. hominis and C. tyzzeri.</title>
        <authorList>
            <person name="Baptista R.P."/>
            <person name="Li Y."/>
            <person name="Sateriale A."/>
            <person name="Striepen B."/>
            <person name="Kissinger J.C."/>
        </authorList>
    </citation>
    <scope>NUCLEOTIDE SEQUENCE [LARGE SCALE GENOMIC DNA]</scope>
    <source>
        <strain evidence="3">30976</strain>
    </source>
</reference>
<evidence type="ECO:0000313" key="3">
    <source>
        <dbReference type="EMBL" id="PPS96382.1"/>
    </source>
</evidence>
<dbReference type="Proteomes" id="UP001429100">
    <property type="component" value="Unassembled WGS sequence"/>
</dbReference>
<gene>
    <name evidence="2" type="ORF">CHUDEA4_2120</name>
    <name evidence="3" type="ORF">GY17_00001677</name>
</gene>
<dbReference type="SMART" id="SM00312">
    <property type="entry name" value="PX"/>
    <property type="match status" value="1"/>
</dbReference>
<dbReference type="VEuPathDB" id="CryptoDB:Chro.40240"/>
<evidence type="ECO:0000259" key="1">
    <source>
        <dbReference type="PROSITE" id="PS50195"/>
    </source>
</evidence>
<dbReference type="VEuPathDB" id="CryptoDB:CHUDEA4_2120"/>
<evidence type="ECO:0000313" key="4">
    <source>
        <dbReference type="Proteomes" id="UP001429100"/>
    </source>
</evidence>
<name>A0A0S4TFB8_CRYHO</name>